<dbReference type="EC" id="2.5.1.18" evidence="2"/>
<feature type="region of interest" description="Disordered" evidence="4">
    <location>
        <begin position="106"/>
        <end position="126"/>
    </location>
</feature>
<reference evidence="6 7" key="1">
    <citation type="submission" date="2019-09" db="EMBL/GenBank/DDBJ databases">
        <title>Bird 10,000 Genomes (B10K) Project - Family phase.</title>
        <authorList>
            <person name="Zhang G."/>
        </authorList>
    </citation>
    <scope>NUCLEOTIDE SEQUENCE [LARGE SCALE GENOMIC DNA]</scope>
    <source>
        <strain evidence="6">B10K-DU-001-17</strain>
        <tissue evidence="6">Muscle</tissue>
    </source>
</reference>
<feature type="non-terminal residue" evidence="6">
    <location>
        <position position="126"/>
    </location>
</feature>
<dbReference type="GO" id="GO:0004364">
    <property type="term" value="F:glutathione transferase activity"/>
    <property type="evidence" value="ECO:0007669"/>
    <property type="project" value="UniProtKB-EC"/>
</dbReference>
<evidence type="ECO:0000256" key="4">
    <source>
        <dbReference type="SAM" id="MobiDB-lite"/>
    </source>
</evidence>
<dbReference type="InterPro" id="IPR004046">
    <property type="entry name" value="GST_C"/>
</dbReference>
<evidence type="ECO:0000256" key="1">
    <source>
        <dbReference type="ARBA" id="ARBA00011055"/>
    </source>
</evidence>
<comment type="caution">
    <text evidence="6">The sequence shown here is derived from an EMBL/GenBank/DDBJ whole genome shotgun (WGS) entry which is preliminary data.</text>
</comment>
<evidence type="ECO:0000259" key="5">
    <source>
        <dbReference type="PROSITE" id="PS50405"/>
    </source>
</evidence>
<dbReference type="InterPro" id="IPR010987">
    <property type="entry name" value="Glutathione-S-Trfase_C-like"/>
</dbReference>
<dbReference type="PANTHER" id="PTHR11571:SF107">
    <property type="entry name" value="GLUTATHIONE S-TRANSFERASE A1"/>
    <property type="match status" value="1"/>
</dbReference>
<feature type="non-terminal residue" evidence="6">
    <location>
        <position position="1"/>
    </location>
</feature>
<sequence>EGLFDLNDLLMTHEIQPADKKDQHFANMMDKAENRYFPVFEKVCFERHHGKDFLVGNQLSRADIQLLEILIMAEEFKPDIFAKFPLLQSFKAKLGNIPTIKKFLQPGSQRKPATRPEEVPDVMKIF</sequence>
<feature type="domain" description="GST C-terminal" evidence="5">
    <location>
        <begin position="1"/>
        <end position="114"/>
    </location>
</feature>
<keyword evidence="7" id="KW-1185">Reference proteome</keyword>
<dbReference type="Gene3D" id="1.20.1050.10">
    <property type="match status" value="1"/>
</dbReference>
<evidence type="ECO:0000256" key="2">
    <source>
        <dbReference type="ARBA" id="ARBA00012452"/>
    </source>
</evidence>
<dbReference type="SUPFAM" id="SSF47616">
    <property type="entry name" value="GST C-terminal domain-like"/>
    <property type="match status" value="1"/>
</dbReference>
<dbReference type="FunFam" id="1.20.1050.10:FF:000005">
    <property type="entry name" value="Glutathione S-transferase A1"/>
    <property type="match status" value="1"/>
</dbReference>
<dbReference type="GO" id="GO:0006749">
    <property type="term" value="P:glutathione metabolic process"/>
    <property type="evidence" value="ECO:0007669"/>
    <property type="project" value="TreeGrafter"/>
</dbReference>
<dbReference type="PANTHER" id="PTHR11571">
    <property type="entry name" value="GLUTATHIONE S-TRANSFERASE"/>
    <property type="match status" value="1"/>
</dbReference>
<comment type="similarity">
    <text evidence="1">Belongs to the GST superfamily. Alpha family.</text>
</comment>
<name>A0A7L2CW55_CATFU</name>
<evidence type="ECO:0000256" key="3">
    <source>
        <dbReference type="ARBA" id="ARBA00022679"/>
    </source>
</evidence>
<gene>
    <name evidence="6" type="primary">Gsta1_1</name>
    <name evidence="6" type="ORF">CATFUS_R08843</name>
</gene>
<dbReference type="AlphaFoldDB" id="A0A7L2CW55"/>
<evidence type="ECO:0000313" key="6">
    <source>
        <dbReference type="EMBL" id="NXQ41511.1"/>
    </source>
</evidence>
<dbReference type="GO" id="GO:0006805">
    <property type="term" value="P:xenobiotic metabolic process"/>
    <property type="evidence" value="ECO:0007669"/>
    <property type="project" value="TreeGrafter"/>
</dbReference>
<dbReference type="EMBL" id="VWYD01009415">
    <property type="protein sequence ID" value="NXQ41511.1"/>
    <property type="molecule type" value="Genomic_DNA"/>
</dbReference>
<organism evidence="6 7">
    <name type="scientific">Catharus fuscescens</name>
    <name type="common">Veery</name>
    <name type="synonym">Turdus fuscescens</name>
    <dbReference type="NCBI Taxonomy" id="159581"/>
    <lineage>
        <taxon>Eukaryota</taxon>
        <taxon>Metazoa</taxon>
        <taxon>Chordata</taxon>
        <taxon>Craniata</taxon>
        <taxon>Vertebrata</taxon>
        <taxon>Euteleostomi</taxon>
        <taxon>Archelosauria</taxon>
        <taxon>Archosauria</taxon>
        <taxon>Dinosauria</taxon>
        <taxon>Saurischia</taxon>
        <taxon>Theropoda</taxon>
        <taxon>Coelurosauria</taxon>
        <taxon>Aves</taxon>
        <taxon>Neognathae</taxon>
        <taxon>Neoaves</taxon>
        <taxon>Telluraves</taxon>
        <taxon>Australaves</taxon>
        <taxon>Passeriformes</taxon>
        <taxon>Turdidae</taxon>
        <taxon>Catharus</taxon>
    </lineage>
</organism>
<proteinExistence type="inferred from homology"/>
<accession>A0A7L2CW55</accession>
<dbReference type="Proteomes" id="UP000519684">
    <property type="component" value="Unassembled WGS sequence"/>
</dbReference>
<protein>
    <recommendedName>
        <fullName evidence="2">glutathione transferase</fullName>
        <ecNumber evidence="2">2.5.1.18</ecNumber>
    </recommendedName>
</protein>
<dbReference type="InterPro" id="IPR050213">
    <property type="entry name" value="GST_superfamily"/>
</dbReference>
<dbReference type="InterPro" id="IPR036282">
    <property type="entry name" value="Glutathione-S-Trfase_C_sf"/>
</dbReference>
<keyword evidence="3 6" id="KW-0808">Transferase</keyword>
<dbReference type="Pfam" id="PF14497">
    <property type="entry name" value="GST_C_3"/>
    <property type="match status" value="1"/>
</dbReference>
<evidence type="ECO:0000313" key="7">
    <source>
        <dbReference type="Proteomes" id="UP000519684"/>
    </source>
</evidence>
<dbReference type="PROSITE" id="PS50405">
    <property type="entry name" value="GST_CTER"/>
    <property type="match status" value="1"/>
</dbReference>